<dbReference type="Proteomes" id="UP001183619">
    <property type="component" value="Unassembled WGS sequence"/>
</dbReference>
<keyword evidence="4" id="KW-1185">Reference proteome</keyword>
<gene>
    <name evidence="3" type="ORF">J2S37_002822</name>
</gene>
<dbReference type="Pfam" id="PF12697">
    <property type="entry name" value="Abhydrolase_6"/>
    <property type="match status" value="1"/>
</dbReference>
<comment type="caution">
    <text evidence="3">The sequence shown here is derived from an EMBL/GenBank/DDBJ whole genome shotgun (WGS) entry which is preliminary data.</text>
</comment>
<dbReference type="InterPro" id="IPR000639">
    <property type="entry name" value="Epox_hydrolase-like"/>
</dbReference>
<evidence type="ECO:0000313" key="4">
    <source>
        <dbReference type="Proteomes" id="UP001183619"/>
    </source>
</evidence>
<dbReference type="RefSeq" id="WP_277104862.1">
    <property type="nucleotide sequence ID" value="NZ_BAAAJS010000073.1"/>
</dbReference>
<dbReference type="InterPro" id="IPR029058">
    <property type="entry name" value="AB_hydrolase_fold"/>
</dbReference>
<dbReference type="Gene3D" id="3.40.50.1820">
    <property type="entry name" value="alpha/beta hydrolase"/>
    <property type="match status" value="1"/>
</dbReference>
<dbReference type="EMBL" id="JAVDYF010000001">
    <property type="protein sequence ID" value="MDR7356284.1"/>
    <property type="molecule type" value="Genomic_DNA"/>
</dbReference>
<feature type="domain" description="AB hydrolase-1" evidence="2">
    <location>
        <begin position="52"/>
        <end position="302"/>
    </location>
</feature>
<dbReference type="PRINTS" id="PR00412">
    <property type="entry name" value="EPOXHYDRLASE"/>
</dbReference>
<dbReference type="InterPro" id="IPR000073">
    <property type="entry name" value="AB_hydrolase_1"/>
</dbReference>
<proteinExistence type="predicted"/>
<accession>A0ABU2BFW3</accession>
<sequence length="318" mass="34704">MVLSSITKKFRAWRIARNTRHEEFKPPQFSRGSRVEGLRYYIEGDDCAPVTVVFVHGYTLAASSWHFQIASIAEDARCIAVDLRGHGKSAEVAVADCSIDGAADDVMTVLDDAEVTGPVVFVGHSMGGMVVLNLLRRYPQFRVNCAGVVLISTSAQPFATGGAAKLLQLPFIDNIRDVALDNPDEVEALRDKVKEIVVPLLSSMSFAAETTDGQQEHHVKMINDTPLSTLVGFIDDLEHHDESEALQCVSNIPARVLVGGSDAMTPVSQSDFICQNWPHAQLRVVDGAGHMLPMEQPAIVNATITSLLKEVEVMYKPH</sequence>
<name>A0ABU2BFW3_9CORY</name>
<dbReference type="SUPFAM" id="SSF53474">
    <property type="entry name" value="alpha/beta-Hydrolases"/>
    <property type="match status" value="1"/>
</dbReference>
<reference evidence="3 4" key="1">
    <citation type="submission" date="2023-07" db="EMBL/GenBank/DDBJ databases">
        <title>Sequencing the genomes of 1000 actinobacteria strains.</title>
        <authorList>
            <person name="Klenk H.-P."/>
        </authorList>
    </citation>
    <scope>NUCLEOTIDE SEQUENCE [LARGE SCALE GENOMIC DNA]</scope>
    <source>
        <strain evidence="3 4">DSM 44508</strain>
    </source>
</reference>
<protein>
    <submittedName>
        <fullName evidence="3">Pimeloyl-ACP methyl ester carboxylesterase</fullName>
    </submittedName>
</protein>
<dbReference type="PANTHER" id="PTHR43798:SF31">
    <property type="entry name" value="AB HYDROLASE SUPERFAMILY PROTEIN YCLE"/>
    <property type="match status" value="1"/>
</dbReference>
<evidence type="ECO:0000313" key="3">
    <source>
        <dbReference type="EMBL" id="MDR7356284.1"/>
    </source>
</evidence>
<organism evidence="3 4">
    <name type="scientific">Corynebacterium felinum</name>
    <dbReference type="NCBI Taxonomy" id="131318"/>
    <lineage>
        <taxon>Bacteria</taxon>
        <taxon>Bacillati</taxon>
        <taxon>Actinomycetota</taxon>
        <taxon>Actinomycetes</taxon>
        <taxon>Mycobacteriales</taxon>
        <taxon>Corynebacteriaceae</taxon>
        <taxon>Corynebacterium</taxon>
    </lineage>
</organism>
<keyword evidence="1" id="KW-0378">Hydrolase</keyword>
<dbReference type="PANTHER" id="PTHR43798">
    <property type="entry name" value="MONOACYLGLYCEROL LIPASE"/>
    <property type="match status" value="1"/>
</dbReference>
<evidence type="ECO:0000259" key="2">
    <source>
        <dbReference type="Pfam" id="PF12697"/>
    </source>
</evidence>
<dbReference type="InterPro" id="IPR050266">
    <property type="entry name" value="AB_hydrolase_sf"/>
</dbReference>
<evidence type="ECO:0000256" key="1">
    <source>
        <dbReference type="ARBA" id="ARBA00022801"/>
    </source>
</evidence>